<reference evidence="2" key="1">
    <citation type="journal article" date="2019" name="Curr. Biol.">
        <title>Genome Sequence of Striga asiatica Provides Insight into the Evolution of Plant Parasitism.</title>
        <authorList>
            <person name="Yoshida S."/>
            <person name="Kim S."/>
            <person name="Wafula E.K."/>
            <person name="Tanskanen J."/>
            <person name="Kim Y.M."/>
            <person name="Honaas L."/>
            <person name="Yang Z."/>
            <person name="Spallek T."/>
            <person name="Conn C.E."/>
            <person name="Ichihashi Y."/>
            <person name="Cheong K."/>
            <person name="Cui S."/>
            <person name="Der J.P."/>
            <person name="Gundlach H."/>
            <person name="Jiao Y."/>
            <person name="Hori C."/>
            <person name="Ishida J.K."/>
            <person name="Kasahara H."/>
            <person name="Kiba T."/>
            <person name="Kim M.S."/>
            <person name="Koo N."/>
            <person name="Laohavisit A."/>
            <person name="Lee Y.H."/>
            <person name="Lumba S."/>
            <person name="McCourt P."/>
            <person name="Mortimer J.C."/>
            <person name="Mutuku J.M."/>
            <person name="Nomura T."/>
            <person name="Sasaki-Sekimoto Y."/>
            <person name="Seto Y."/>
            <person name="Wang Y."/>
            <person name="Wakatake T."/>
            <person name="Sakakibara H."/>
            <person name="Demura T."/>
            <person name="Yamaguchi S."/>
            <person name="Yoneyama K."/>
            <person name="Manabe R.I."/>
            <person name="Nelson D.C."/>
            <person name="Schulman A.H."/>
            <person name="Timko M.P."/>
            <person name="dePamphilis C.W."/>
            <person name="Choi D."/>
            <person name="Shirasu K."/>
        </authorList>
    </citation>
    <scope>NUCLEOTIDE SEQUENCE [LARGE SCALE GENOMIC DNA]</scope>
    <source>
        <strain evidence="2">cv. UVA1</strain>
    </source>
</reference>
<proteinExistence type="predicted"/>
<protein>
    <submittedName>
        <fullName evidence="1">Uncharacterized protein</fullName>
    </submittedName>
</protein>
<dbReference type="EMBL" id="BKCP01004984">
    <property type="protein sequence ID" value="GER35607.1"/>
    <property type="molecule type" value="Genomic_DNA"/>
</dbReference>
<comment type="caution">
    <text evidence="1">The sequence shown here is derived from an EMBL/GenBank/DDBJ whole genome shotgun (WGS) entry which is preliminary data.</text>
</comment>
<sequence>MRCSTSSGGGVSLFERRPKRQVVVEIETPPLLPHSSAKLRRITTVMGENSGAWWWKNSKVFGEVEENGDDCSRSGWTRLLYGGETSRGWLVVGGEVVGGWKCLNRACV</sequence>
<gene>
    <name evidence="1" type="ORF">STAS_11893</name>
</gene>
<accession>A0A5A7PTJ7</accession>
<keyword evidence="2" id="KW-1185">Reference proteome</keyword>
<dbReference type="AlphaFoldDB" id="A0A5A7PTJ7"/>
<evidence type="ECO:0000313" key="2">
    <source>
        <dbReference type="Proteomes" id="UP000325081"/>
    </source>
</evidence>
<evidence type="ECO:0000313" key="1">
    <source>
        <dbReference type="EMBL" id="GER35607.1"/>
    </source>
</evidence>
<organism evidence="1 2">
    <name type="scientific">Striga asiatica</name>
    <name type="common">Asiatic witchweed</name>
    <name type="synonym">Buchnera asiatica</name>
    <dbReference type="NCBI Taxonomy" id="4170"/>
    <lineage>
        <taxon>Eukaryota</taxon>
        <taxon>Viridiplantae</taxon>
        <taxon>Streptophyta</taxon>
        <taxon>Embryophyta</taxon>
        <taxon>Tracheophyta</taxon>
        <taxon>Spermatophyta</taxon>
        <taxon>Magnoliopsida</taxon>
        <taxon>eudicotyledons</taxon>
        <taxon>Gunneridae</taxon>
        <taxon>Pentapetalae</taxon>
        <taxon>asterids</taxon>
        <taxon>lamiids</taxon>
        <taxon>Lamiales</taxon>
        <taxon>Orobanchaceae</taxon>
        <taxon>Buchnereae</taxon>
        <taxon>Striga</taxon>
    </lineage>
</organism>
<dbReference type="Proteomes" id="UP000325081">
    <property type="component" value="Unassembled WGS sequence"/>
</dbReference>
<name>A0A5A7PTJ7_STRAF</name>